<feature type="signal peptide" evidence="3">
    <location>
        <begin position="1"/>
        <end position="19"/>
    </location>
</feature>
<evidence type="ECO:0000256" key="2">
    <source>
        <dbReference type="SAM" id="Phobius"/>
    </source>
</evidence>
<feature type="compositionally biased region" description="Basic and acidic residues" evidence="1">
    <location>
        <begin position="224"/>
        <end position="235"/>
    </location>
</feature>
<feature type="compositionally biased region" description="Acidic residues" evidence="1">
    <location>
        <begin position="58"/>
        <end position="79"/>
    </location>
</feature>
<evidence type="ECO:0000313" key="5">
    <source>
        <dbReference type="EMBL" id="MCO6026049.1"/>
    </source>
</evidence>
<dbReference type="EMBL" id="JAMXLY010000037">
    <property type="protein sequence ID" value="MCO6026049.1"/>
    <property type="molecule type" value="Genomic_DNA"/>
</dbReference>
<comment type="caution">
    <text evidence="5">The sequence shown here is derived from an EMBL/GenBank/DDBJ whole genome shotgun (WGS) entry which is preliminary data.</text>
</comment>
<feature type="chain" id="PRO_5046152959" evidence="3">
    <location>
        <begin position="20"/>
        <end position="273"/>
    </location>
</feature>
<name>A0ABT1BY99_9BACT</name>
<dbReference type="Pfam" id="PF19762">
    <property type="entry name" value="DUF6249"/>
    <property type="match status" value="1"/>
</dbReference>
<reference evidence="5 6" key="1">
    <citation type="submission" date="2022-06" db="EMBL/GenBank/DDBJ databases">
        <title>A taxonomic note on the genus Prevotella: Description of four novel genera and emended description of the genera Hallella and Xylanibacter.</title>
        <authorList>
            <person name="Hitch T.C.A."/>
        </authorList>
    </citation>
    <scope>NUCLEOTIDE SEQUENCE [LARGE SCALE GENOMIC DNA]</scope>
    <source>
        <strain evidence="5 6">DSM 100619</strain>
    </source>
</reference>
<feature type="domain" description="DUF6249" evidence="4">
    <location>
        <begin position="106"/>
        <end position="211"/>
    </location>
</feature>
<proteinExistence type="predicted"/>
<feature type="transmembrane region" description="Helical" evidence="2">
    <location>
        <begin position="100"/>
        <end position="129"/>
    </location>
</feature>
<evidence type="ECO:0000256" key="3">
    <source>
        <dbReference type="SAM" id="SignalP"/>
    </source>
</evidence>
<keyword evidence="6" id="KW-1185">Reference proteome</keyword>
<feature type="transmembrane region" description="Helical" evidence="2">
    <location>
        <begin position="191"/>
        <end position="210"/>
    </location>
</feature>
<feature type="transmembrane region" description="Helical" evidence="2">
    <location>
        <begin position="168"/>
        <end position="185"/>
    </location>
</feature>
<dbReference type="InterPro" id="IPR046216">
    <property type="entry name" value="DUF6249"/>
</dbReference>
<dbReference type="RefSeq" id="WP_252761407.1">
    <property type="nucleotide sequence ID" value="NZ_JAMXLY010000037.1"/>
</dbReference>
<keyword evidence="2" id="KW-0812">Transmembrane</keyword>
<evidence type="ECO:0000313" key="6">
    <source>
        <dbReference type="Proteomes" id="UP001204015"/>
    </source>
</evidence>
<protein>
    <submittedName>
        <fullName evidence="5">DUF6249 domain-containing protein</fullName>
    </submittedName>
</protein>
<evidence type="ECO:0000256" key="1">
    <source>
        <dbReference type="SAM" id="MobiDB-lite"/>
    </source>
</evidence>
<feature type="region of interest" description="Disordered" evidence="1">
    <location>
        <begin position="221"/>
        <end position="273"/>
    </location>
</feature>
<dbReference type="Proteomes" id="UP001204015">
    <property type="component" value="Unassembled WGS sequence"/>
</dbReference>
<evidence type="ECO:0000259" key="4">
    <source>
        <dbReference type="Pfam" id="PF19762"/>
    </source>
</evidence>
<keyword evidence="2" id="KW-1133">Transmembrane helix</keyword>
<organism evidence="5 6">
    <name type="scientific">Segatella cerevisiae</name>
    <dbReference type="NCBI Taxonomy" id="2053716"/>
    <lineage>
        <taxon>Bacteria</taxon>
        <taxon>Pseudomonadati</taxon>
        <taxon>Bacteroidota</taxon>
        <taxon>Bacteroidia</taxon>
        <taxon>Bacteroidales</taxon>
        <taxon>Prevotellaceae</taxon>
        <taxon>Segatella</taxon>
    </lineage>
</organism>
<feature type="region of interest" description="Disordered" evidence="1">
    <location>
        <begin position="24"/>
        <end position="79"/>
    </location>
</feature>
<accession>A0ABT1BY99</accession>
<feature type="compositionally biased region" description="Polar residues" evidence="1">
    <location>
        <begin position="32"/>
        <end position="44"/>
    </location>
</feature>
<keyword evidence="3" id="KW-0732">Signal</keyword>
<gene>
    <name evidence="5" type="ORF">NG821_09400</name>
</gene>
<keyword evidence="2" id="KW-0472">Membrane</keyword>
<sequence>MKKVWIALMMLMLTVSLSAVSTVPRHRHHPQTEASATKGTQGNQPIDAFSDTTSASDDSGDEDSADVEPASVDDSDDQSSNDVFHWVDKILDGTVGFGGILFATVVVILVFLFLTSPFIVIALIVWWLIKRRNKRLDLAQKAVEHGQPIPESDMPIERQSDKYLMKRGLRNGFLGLGLMIMFWFWDASFLAGIAALVFVYGAGQAFIAWASENNVFHRGMTKGNEQKADPGKKADGGASQTQNESGAAASDPGDQGSKSENNPVDNGDTAEKE</sequence>
<feature type="compositionally biased region" description="Low complexity" evidence="1">
    <location>
        <begin position="47"/>
        <end position="57"/>
    </location>
</feature>